<dbReference type="Pfam" id="PF12740">
    <property type="entry name" value="PETase"/>
    <property type="match status" value="1"/>
</dbReference>
<feature type="domain" description="PET hydrolase/cutinase-like" evidence="2">
    <location>
        <begin position="54"/>
        <end position="178"/>
    </location>
</feature>
<gene>
    <name evidence="3" type="ORF">ACET3X_008757</name>
</gene>
<dbReference type="GeneID" id="96089079"/>
<proteinExistence type="inferred from homology"/>
<evidence type="ECO:0000256" key="1">
    <source>
        <dbReference type="ARBA" id="ARBA00029464"/>
    </source>
</evidence>
<dbReference type="InterPro" id="IPR029058">
    <property type="entry name" value="AB_hydrolase_fold"/>
</dbReference>
<evidence type="ECO:0000313" key="4">
    <source>
        <dbReference type="Proteomes" id="UP001578633"/>
    </source>
</evidence>
<organism evidence="3 4">
    <name type="scientific">Alternaria dauci</name>
    <dbReference type="NCBI Taxonomy" id="48095"/>
    <lineage>
        <taxon>Eukaryota</taxon>
        <taxon>Fungi</taxon>
        <taxon>Dikarya</taxon>
        <taxon>Ascomycota</taxon>
        <taxon>Pezizomycotina</taxon>
        <taxon>Dothideomycetes</taxon>
        <taxon>Pleosporomycetidae</taxon>
        <taxon>Pleosporales</taxon>
        <taxon>Pleosporineae</taxon>
        <taxon>Pleosporaceae</taxon>
        <taxon>Alternaria</taxon>
        <taxon>Alternaria sect. Porri</taxon>
    </lineage>
</organism>
<dbReference type="InterPro" id="IPR041127">
    <property type="entry name" value="PET_hydrolase/cutinase-like"/>
</dbReference>
<evidence type="ECO:0000259" key="2">
    <source>
        <dbReference type="Pfam" id="PF12740"/>
    </source>
</evidence>
<dbReference type="SUPFAM" id="SSF53474">
    <property type="entry name" value="alpha/beta-Hydrolases"/>
    <property type="match status" value="1"/>
</dbReference>
<dbReference type="PANTHER" id="PTHR47751:SF1">
    <property type="entry name" value="SUPERFAMILY HYDROLASE, PUTATIVE (AFU_ORTHOLOGUE AFUA_2G16580)-RELATED"/>
    <property type="match status" value="1"/>
</dbReference>
<dbReference type="PANTHER" id="PTHR47751">
    <property type="entry name" value="SUPERFAMILY HYDROLASE, PUTATIVE (AFU_ORTHOLOGUE AFUA_2G16580)-RELATED"/>
    <property type="match status" value="1"/>
</dbReference>
<protein>
    <recommendedName>
        <fullName evidence="2">PET hydrolase/cutinase-like domain-containing protein</fullName>
    </recommendedName>
</protein>
<comment type="caution">
    <text evidence="3">The sequence shown here is derived from an EMBL/GenBank/DDBJ whole genome shotgun (WGS) entry which is preliminary data.</text>
</comment>
<dbReference type="Proteomes" id="UP001578633">
    <property type="component" value="Chromosome 8"/>
</dbReference>
<sequence length="354" mass="38868">MASRNLAAFGAIVATKAMNAIAQNMSFGAANFYVSDNVTVTPIIFPNQFREMVSGNLFVPNDFDPNSNASAIVVGPPFGAAKEQSANLYATKLAEQGFITISIDPGYWGPVGGPSRNSVLPDMFAESFSAAVDYLTLQDNVDRERIGVLGICGSGSWAVSATKLDTRIKALATVSMYDMGAASRDGMENAIGLEQRQAMIERDTRWRQSRVDNPETAFAVGFGRPPLNENSTDVDREFFDFYQTPRAEYPPVGSTLNLTRPALSMNRFLNYWPLNGLDVVQPRPVMFVAGTQAHSREFSVDAYNLAAYPKELVWVQDAGHVDLYDRTELIPFDTLATFFQNGLSAANVMVSYRR</sequence>
<reference evidence="3 4" key="1">
    <citation type="submission" date="2024-09" db="EMBL/GenBank/DDBJ databases">
        <title>T2T genomes of carrot and Alternaria dauci and their utility for understanding host-pathogen interaction during carrot leaf blight disease.</title>
        <authorList>
            <person name="Liu W."/>
            <person name="Xu S."/>
            <person name="Ou C."/>
            <person name="Liu X."/>
            <person name="Zhuang F."/>
            <person name="Deng X.W."/>
        </authorList>
    </citation>
    <scope>NUCLEOTIDE SEQUENCE [LARGE SCALE GENOMIC DNA]</scope>
    <source>
        <strain evidence="3 4">A2016</strain>
    </source>
</reference>
<dbReference type="Gene3D" id="1.10.10.800">
    <property type="match status" value="1"/>
</dbReference>
<comment type="similarity">
    <text evidence="1">Belongs to the polyketide transferase af380 family.</text>
</comment>
<dbReference type="Gene3D" id="3.40.50.1820">
    <property type="entry name" value="alpha/beta hydrolase"/>
    <property type="match status" value="1"/>
</dbReference>
<name>A0ABR3UCT1_9PLEO</name>
<dbReference type="RefSeq" id="XP_069304359.1">
    <property type="nucleotide sequence ID" value="XM_069454965.1"/>
</dbReference>
<evidence type="ECO:0000313" key="3">
    <source>
        <dbReference type="EMBL" id="KAL1793775.1"/>
    </source>
</evidence>
<keyword evidence="4" id="KW-1185">Reference proteome</keyword>
<dbReference type="InterPro" id="IPR051411">
    <property type="entry name" value="Polyketide_trans_af380"/>
</dbReference>
<accession>A0ABR3UCT1</accession>
<dbReference type="EMBL" id="JBHGVX010000008">
    <property type="protein sequence ID" value="KAL1793775.1"/>
    <property type="molecule type" value="Genomic_DNA"/>
</dbReference>